<accession>A0ABY6G2Y6</accession>
<feature type="transmembrane region" description="Helical" evidence="1">
    <location>
        <begin position="57"/>
        <end position="79"/>
    </location>
</feature>
<dbReference type="Proteomes" id="UP001164305">
    <property type="component" value="Chromosome"/>
</dbReference>
<evidence type="ECO:0000313" key="3">
    <source>
        <dbReference type="Proteomes" id="UP001164305"/>
    </source>
</evidence>
<organism evidence="2 3">
    <name type="scientific">Brachybacterium huguangmaarense</name>
    <dbReference type="NCBI Taxonomy" id="1652028"/>
    <lineage>
        <taxon>Bacteria</taxon>
        <taxon>Bacillati</taxon>
        <taxon>Actinomycetota</taxon>
        <taxon>Actinomycetes</taxon>
        <taxon>Micrococcales</taxon>
        <taxon>Dermabacteraceae</taxon>
        <taxon>Brachybacterium</taxon>
    </lineage>
</organism>
<keyword evidence="1" id="KW-1133">Transmembrane helix</keyword>
<keyword evidence="1" id="KW-0472">Membrane</keyword>
<proteinExistence type="predicted"/>
<evidence type="ECO:0008006" key="4">
    <source>
        <dbReference type="Google" id="ProtNLM"/>
    </source>
</evidence>
<keyword evidence="1" id="KW-0812">Transmembrane</keyword>
<evidence type="ECO:0000313" key="2">
    <source>
        <dbReference type="EMBL" id="UYG17571.1"/>
    </source>
</evidence>
<gene>
    <name evidence="2" type="ORF">BRM3_03830</name>
</gene>
<dbReference type="RefSeq" id="WP_263594780.1">
    <property type="nucleotide sequence ID" value="NZ_CP107020.1"/>
</dbReference>
<dbReference type="EMBL" id="CP107020">
    <property type="protein sequence ID" value="UYG17571.1"/>
    <property type="molecule type" value="Genomic_DNA"/>
</dbReference>
<name>A0ABY6G2Y6_9MICO</name>
<keyword evidence="3" id="KW-1185">Reference proteome</keyword>
<protein>
    <recommendedName>
        <fullName evidence="4">YcxB-like protein domain-containing protein</fullName>
    </recommendedName>
</protein>
<feature type="transmembrane region" description="Helical" evidence="1">
    <location>
        <begin position="33"/>
        <end position="51"/>
    </location>
</feature>
<evidence type="ECO:0000256" key="1">
    <source>
        <dbReference type="SAM" id="Phobius"/>
    </source>
</evidence>
<reference evidence="2" key="1">
    <citation type="submission" date="2022-10" db="EMBL/GenBank/DDBJ databases">
        <title>Whole-Genome Sequencing of Brachybacterium huguangmaarense BRM-3, Isolated from Betula schmidtii.</title>
        <authorList>
            <person name="Haam D."/>
        </authorList>
    </citation>
    <scope>NUCLEOTIDE SEQUENCE</scope>
    <source>
        <strain evidence="2">BRM-3</strain>
    </source>
</reference>
<sequence length="206" mass="23268">MHTADVRHDLRLVRAYITFRNAKVWPTRKLQRSLIAAILVAVGFMVTPGLLRDALWVAAALVVVWVLVGDRVLALLRLLRDPYRRTGRAERYEFGDRTFRRAAEPADDAPARPYAHVTAIYADDAYWYLCLRTGEICIVDQTAVDGGSTAPAAFERFLAQKADTEVTRLDLSLSSRAHQAQESRRSYLHSRRGSSIFSRKGLHEDA</sequence>